<dbReference type="InterPro" id="IPR039421">
    <property type="entry name" value="Type_1_exporter"/>
</dbReference>
<dbReference type="InterPro" id="IPR003593">
    <property type="entry name" value="AAA+_ATPase"/>
</dbReference>
<dbReference type="EMBL" id="PQWO01000001">
    <property type="protein sequence ID" value="PZD75041.1"/>
    <property type="molecule type" value="Genomic_DNA"/>
</dbReference>
<feature type="domain" description="ABC transmembrane type-1" evidence="9">
    <location>
        <begin position="14"/>
        <end position="291"/>
    </location>
</feature>
<keyword evidence="3" id="KW-0547">Nucleotide-binding</keyword>
<evidence type="ECO:0000259" key="8">
    <source>
        <dbReference type="PROSITE" id="PS50893"/>
    </source>
</evidence>
<keyword evidence="2 7" id="KW-0812">Transmembrane</keyword>
<evidence type="ECO:0000256" key="4">
    <source>
        <dbReference type="ARBA" id="ARBA00022840"/>
    </source>
</evidence>
<dbReference type="GO" id="GO:0034040">
    <property type="term" value="F:ATPase-coupled lipid transmembrane transporter activity"/>
    <property type="evidence" value="ECO:0007669"/>
    <property type="project" value="TreeGrafter"/>
</dbReference>
<keyword evidence="5 7" id="KW-1133">Transmembrane helix</keyword>
<dbReference type="PROSITE" id="PS50893">
    <property type="entry name" value="ABC_TRANSPORTER_2"/>
    <property type="match status" value="1"/>
</dbReference>
<dbReference type="InterPro" id="IPR036640">
    <property type="entry name" value="ABC1_TM_sf"/>
</dbReference>
<reference evidence="10 11" key="1">
    <citation type="journal article" date="2018" name="Sci. Rep.">
        <title>A novel species of the marine cyanobacterium Acaryochloris with a unique pigment content and lifestyle.</title>
        <authorList>
            <person name="Partensky F."/>
            <person name="Six C."/>
            <person name="Ratin M."/>
            <person name="Garczarek L."/>
            <person name="Vaulot D."/>
            <person name="Probert I."/>
            <person name="Calteau A."/>
            <person name="Gourvil P."/>
            <person name="Marie D."/>
            <person name="Grebert T."/>
            <person name="Bouchier C."/>
            <person name="Le Panse S."/>
            <person name="Gachenot M."/>
            <person name="Rodriguez F."/>
            <person name="Garrido J.L."/>
        </authorList>
    </citation>
    <scope>NUCLEOTIDE SEQUENCE [LARGE SCALE GENOMIC DNA]</scope>
    <source>
        <strain evidence="10 11">RCC1774</strain>
    </source>
</reference>
<dbReference type="InterPro" id="IPR005898">
    <property type="entry name" value="Cyc_pep_transpt_SyrD/YojI"/>
</dbReference>
<dbReference type="Gene3D" id="3.40.50.300">
    <property type="entry name" value="P-loop containing nucleotide triphosphate hydrolases"/>
    <property type="match status" value="1"/>
</dbReference>
<evidence type="ECO:0000259" key="9">
    <source>
        <dbReference type="PROSITE" id="PS50929"/>
    </source>
</evidence>
<dbReference type="PANTHER" id="PTHR24221">
    <property type="entry name" value="ATP-BINDING CASSETTE SUB-FAMILY B"/>
    <property type="match status" value="1"/>
</dbReference>
<dbReference type="PROSITE" id="PS50929">
    <property type="entry name" value="ABC_TM1F"/>
    <property type="match status" value="1"/>
</dbReference>
<feature type="domain" description="ABC transporter" evidence="8">
    <location>
        <begin position="327"/>
        <end position="540"/>
    </location>
</feature>
<dbReference type="InterPro" id="IPR027417">
    <property type="entry name" value="P-loop_NTPase"/>
</dbReference>
<evidence type="ECO:0000256" key="2">
    <source>
        <dbReference type="ARBA" id="ARBA00022692"/>
    </source>
</evidence>
<name>A0A2W1K526_9CYAN</name>
<organism evidence="10 11">
    <name type="scientific">Acaryochloris thomasi RCC1774</name>
    <dbReference type="NCBI Taxonomy" id="1764569"/>
    <lineage>
        <taxon>Bacteria</taxon>
        <taxon>Bacillati</taxon>
        <taxon>Cyanobacteriota</taxon>
        <taxon>Cyanophyceae</taxon>
        <taxon>Acaryochloridales</taxon>
        <taxon>Acaryochloridaceae</taxon>
        <taxon>Acaryochloris</taxon>
        <taxon>Acaryochloris thomasi</taxon>
    </lineage>
</organism>
<proteinExistence type="predicted"/>
<dbReference type="GO" id="GO:0005524">
    <property type="term" value="F:ATP binding"/>
    <property type="evidence" value="ECO:0007669"/>
    <property type="project" value="UniProtKB-KW"/>
</dbReference>
<dbReference type="PROSITE" id="PS00211">
    <property type="entry name" value="ABC_TRANSPORTER_1"/>
    <property type="match status" value="1"/>
</dbReference>
<dbReference type="SUPFAM" id="SSF90123">
    <property type="entry name" value="ABC transporter transmembrane region"/>
    <property type="match status" value="1"/>
</dbReference>
<dbReference type="AlphaFoldDB" id="A0A2W1K526"/>
<dbReference type="Pfam" id="PF00664">
    <property type="entry name" value="ABC_membrane"/>
    <property type="match status" value="1"/>
</dbReference>
<feature type="transmembrane region" description="Helical" evidence="7">
    <location>
        <begin position="265"/>
        <end position="283"/>
    </location>
</feature>
<keyword evidence="11" id="KW-1185">Reference proteome</keyword>
<dbReference type="Gene3D" id="1.20.1560.10">
    <property type="entry name" value="ABC transporter type 1, transmembrane domain"/>
    <property type="match status" value="1"/>
</dbReference>
<dbReference type="GO" id="GO:1904680">
    <property type="term" value="F:peptide transmembrane transporter activity"/>
    <property type="evidence" value="ECO:0007669"/>
    <property type="project" value="InterPro"/>
</dbReference>
<comment type="subcellular location">
    <subcellularLocation>
        <location evidence="1">Cell membrane</location>
        <topology evidence="1">Multi-pass membrane protein</topology>
    </subcellularLocation>
</comment>
<evidence type="ECO:0000313" key="11">
    <source>
        <dbReference type="Proteomes" id="UP000248857"/>
    </source>
</evidence>
<evidence type="ECO:0000256" key="3">
    <source>
        <dbReference type="ARBA" id="ARBA00022741"/>
    </source>
</evidence>
<evidence type="ECO:0000313" key="10">
    <source>
        <dbReference type="EMBL" id="PZD75041.1"/>
    </source>
</evidence>
<keyword evidence="4 10" id="KW-0067">ATP-binding</keyword>
<dbReference type="PANTHER" id="PTHR24221:SF654">
    <property type="entry name" value="ATP-BINDING CASSETTE SUB-FAMILY B MEMBER 6"/>
    <property type="match status" value="1"/>
</dbReference>
<feature type="transmembrane region" description="Helical" evidence="7">
    <location>
        <begin position="139"/>
        <end position="164"/>
    </location>
</feature>
<dbReference type="Pfam" id="PF00005">
    <property type="entry name" value="ABC_tran"/>
    <property type="match status" value="1"/>
</dbReference>
<dbReference type="InterPro" id="IPR011527">
    <property type="entry name" value="ABC1_TM_dom"/>
</dbReference>
<sequence>MKLIHLLLKNSWRAVTLSTLTGILGGGSTAGLVAAINFTLQRLDQIPGWLPWVFLGLCLMLLVSGAYSQIYIAKLSQDIIYQLRLELAQSVLDCPLQHLEQLGAPKLLATLTDDIGQIANASAFTAQLSLNLAWLLGSLFYLCWLSPSLFMMFLIFMVVSITIYQKLLDLAQASLKSAFQVRDHLFENFETLTTGTKELKLHQQRRRDFFQSDLEPTASKLGHHWIQALTIYSWTGSLGLVLFLIPIGFLMYVLPYWITLDQRTLAGYALTILFMLSPIRAILNILPEIAKANVALAKVDSLGLALATPSTENQLTKATPKPGWTSLKFVDLEHTYPSDREDHRFTLGPLNLKFTPGEIVFIVGGNGSGKSTLVKLITGLYQPEAGHIEWDGEPVDDRNREQYRQQFSAIFADFYLFDRLLGIETEALKDQAQSYLTQLELDHKVTIEGNTLSTLNLSQGQRKRLALLTAYLEDRPIYVFDEWASDQDPVFKKVFYTQLVPALKQRGKTVLVVSHDDRYFESCDRTIKLDYGQVVSVQES</sequence>
<dbReference type="NCBIfam" id="TIGR01194">
    <property type="entry name" value="cyc_pep_trnsptr"/>
    <property type="match status" value="1"/>
</dbReference>
<dbReference type="CDD" id="cd03228">
    <property type="entry name" value="ABCC_MRP_Like"/>
    <property type="match status" value="1"/>
</dbReference>
<dbReference type="Proteomes" id="UP000248857">
    <property type="component" value="Unassembled WGS sequence"/>
</dbReference>
<feature type="transmembrane region" description="Helical" evidence="7">
    <location>
        <begin position="49"/>
        <end position="67"/>
    </location>
</feature>
<feature type="transmembrane region" description="Helical" evidence="7">
    <location>
        <begin position="231"/>
        <end position="253"/>
    </location>
</feature>
<dbReference type="GO" id="GO:0015833">
    <property type="term" value="P:peptide transport"/>
    <property type="evidence" value="ECO:0007669"/>
    <property type="project" value="InterPro"/>
</dbReference>
<gene>
    <name evidence="10" type="primary">yojI_1</name>
    <name evidence="10" type="ORF">C1752_00369</name>
</gene>
<dbReference type="SUPFAM" id="SSF52540">
    <property type="entry name" value="P-loop containing nucleoside triphosphate hydrolases"/>
    <property type="match status" value="1"/>
</dbReference>
<dbReference type="InterPro" id="IPR017871">
    <property type="entry name" value="ABC_transporter-like_CS"/>
</dbReference>
<evidence type="ECO:0000256" key="1">
    <source>
        <dbReference type="ARBA" id="ARBA00004651"/>
    </source>
</evidence>
<accession>A0A2W1K526</accession>
<dbReference type="SMART" id="SM00382">
    <property type="entry name" value="AAA"/>
    <property type="match status" value="1"/>
</dbReference>
<keyword evidence="6 7" id="KW-0472">Membrane</keyword>
<dbReference type="GO" id="GO:0016887">
    <property type="term" value="F:ATP hydrolysis activity"/>
    <property type="evidence" value="ECO:0007669"/>
    <property type="project" value="InterPro"/>
</dbReference>
<comment type="caution">
    <text evidence="10">The sequence shown here is derived from an EMBL/GenBank/DDBJ whole genome shotgun (WGS) entry which is preliminary data.</text>
</comment>
<feature type="transmembrane region" description="Helical" evidence="7">
    <location>
        <begin position="12"/>
        <end position="37"/>
    </location>
</feature>
<dbReference type="GO" id="GO:0140359">
    <property type="term" value="F:ABC-type transporter activity"/>
    <property type="evidence" value="ECO:0007669"/>
    <property type="project" value="InterPro"/>
</dbReference>
<evidence type="ECO:0000256" key="7">
    <source>
        <dbReference type="SAM" id="Phobius"/>
    </source>
</evidence>
<dbReference type="InterPro" id="IPR003439">
    <property type="entry name" value="ABC_transporter-like_ATP-bd"/>
</dbReference>
<dbReference type="RefSeq" id="WP_110984344.1">
    <property type="nucleotide sequence ID" value="NZ_CAWNWM010000001.1"/>
</dbReference>
<evidence type="ECO:0000256" key="6">
    <source>
        <dbReference type="ARBA" id="ARBA00023136"/>
    </source>
</evidence>
<protein>
    <submittedName>
        <fullName evidence="10">ABC transporter ATP-binding/permease protein YojI</fullName>
    </submittedName>
</protein>
<dbReference type="OrthoDB" id="846150at2"/>
<evidence type="ECO:0000256" key="5">
    <source>
        <dbReference type="ARBA" id="ARBA00022989"/>
    </source>
</evidence>
<dbReference type="GO" id="GO:0005886">
    <property type="term" value="C:plasma membrane"/>
    <property type="evidence" value="ECO:0007669"/>
    <property type="project" value="UniProtKB-SubCell"/>
</dbReference>